<comment type="subcellular location">
    <subcellularLocation>
        <location evidence="2">Peroxisome membrane</location>
        <topology evidence="2">Peripheral membrane protein</topology>
    </subcellularLocation>
</comment>
<dbReference type="GO" id="GO:0045033">
    <property type="term" value="P:peroxisome inheritance"/>
    <property type="evidence" value="ECO:0007669"/>
    <property type="project" value="InterPro"/>
</dbReference>
<dbReference type="InterPro" id="IPR024758">
    <property type="entry name" value="Inp1"/>
</dbReference>
<gene>
    <name evidence="7" type="ORF">HGUI_01545</name>
</gene>
<comment type="function">
    <text evidence="1">Required for peroxisome inheritance.</text>
</comment>
<dbReference type="AlphaFoldDB" id="A0A1L0CLN9"/>
<sequence>MVNHSSHNIKRLNLKNILHIKSDNKSNDTSMNKQGKKNRPMSATRFTIFKNNNVTVYKYSKESKEKCILSNDIVEIYEIKTMNDIHENKVSIGKYITLGKNDRILKPFFNKVKMEKLGSCNVKLHWFNNEKEIWILNFESEDVCNEFNDNVLIAFERKDTKVSDLDIFLSEDEEVDFSRPSNESHISTKSSATTVDVLKMFKEAVSKMNEYNFDTQIEKHDKRSISNSSVFYKRNSLIDNTSGYDSTTRVNSDNTNRYKRYSTFEYLSEPRHLSSGDNRNFSNQSTKTVRRSALTTDI</sequence>
<dbReference type="Proteomes" id="UP000183365">
    <property type="component" value="Unassembled WGS sequence"/>
</dbReference>
<keyword evidence="8" id="KW-1185">Reference proteome</keyword>
<dbReference type="VEuPathDB" id="FungiDB:HGUI_01545"/>
<reference evidence="8" key="1">
    <citation type="submission" date="2016-11" db="EMBL/GenBank/DDBJ databases">
        <authorList>
            <person name="Guldener U."/>
        </authorList>
    </citation>
    <scope>NUCLEOTIDE SEQUENCE [LARGE SCALE GENOMIC DNA]</scope>
</reference>
<evidence type="ECO:0000256" key="5">
    <source>
        <dbReference type="ARBA" id="ARBA00023136"/>
    </source>
</evidence>
<dbReference type="PRINTS" id="PR02103">
    <property type="entry name" value="INPROXISOME1"/>
</dbReference>
<dbReference type="GO" id="GO:0005780">
    <property type="term" value="C:extrinsic component of intraperoxisomal membrane"/>
    <property type="evidence" value="ECO:0007669"/>
    <property type="project" value="InterPro"/>
</dbReference>
<dbReference type="OrthoDB" id="3972277at2759"/>
<evidence type="ECO:0000313" key="8">
    <source>
        <dbReference type="Proteomes" id="UP000183365"/>
    </source>
</evidence>
<evidence type="ECO:0000256" key="4">
    <source>
        <dbReference type="ARBA" id="ARBA00021397"/>
    </source>
</evidence>
<organism evidence="7 8">
    <name type="scientific">Hanseniaspora guilliermondii</name>
    <dbReference type="NCBI Taxonomy" id="56406"/>
    <lineage>
        <taxon>Eukaryota</taxon>
        <taxon>Fungi</taxon>
        <taxon>Dikarya</taxon>
        <taxon>Ascomycota</taxon>
        <taxon>Saccharomycotina</taxon>
        <taxon>Saccharomycetes</taxon>
        <taxon>Saccharomycodales</taxon>
        <taxon>Saccharomycodaceae</taxon>
        <taxon>Hanseniaspora</taxon>
    </lineage>
</organism>
<evidence type="ECO:0000313" key="7">
    <source>
        <dbReference type="EMBL" id="SGZ39345.1"/>
    </source>
</evidence>
<name>A0A1L0CLN9_9ASCO</name>
<feature type="compositionally biased region" description="Polar residues" evidence="6">
    <location>
        <begin position="275"/>
        <end position="298"/>
    </location>
</feature>
<dbReference type="EMBL" id="FQNF01000022">
    <property type="protein sequence ID" value="SGZ39345.1"/>
    <property type="molecule type" value="Genomic_DNA"/>
</dbReference>
<accession>A0A1L0CLN9</accession>
<feature type="region of interest" description="Disordered" evidence="6">
    <location>
        <begin position="272"/>
        <end position="298"/>
    </location>
</feature>
<keyword evidence="5" id="KW-0472">Membrane</keyword>
<evidence type="ECO:0000256" key="6">
    <source>
        <dbReference type="SAM" id="MobiDB-lite"/>
    </source>
</evidence>
<comment type="similarity">
    <text evidence="3">Belongs to the INP1 family.</text>
</comment>
<evidence type="ECO:0000256" key="2">
    <source>
        <dbReference type="ARBA" id="ARBA00004421"/>
    </source>
</evidence>
<protein>
    <recommendedName>
        <fullName evidence="4">Inheritance of peroxisomes protein 1</fullName>
    </recommendedName>
</protein>
<evidence type="ECO:0000256" key="1">
    <source>
        <dbReference type="ARBA" id="ARBA00003594"/>
    </source>
</evidence>
<evidence type="ECO:0000256" key="3">
    <source>
        <dbReference type="ARBA" id="ARBA00010707"/>
    </source>
</evidence>
<proteinExistence type="inferred from homology"/>